<dbReference type="KEGG" id="agl:PYTT_2509"/>
<feature type="domain" description="DUF3592" evidence="2">
    <location>
        <begin position="63"/>
        <end position="124"/>
    </location>
</feature>
<evidence type="ECO:0000259" key="2">
    <source>
        <dbReference type="Pfam" id="PF12158"/>
    </source>
</evidence>
<name>A0A1H6MGK9_9BACT</name>
<keyword evidence="1" id="KW-1133">Transmembrane helix</keyword>
<dbReference type="Proteomes" id="UP000176204">
    <property type="component" value="Chromosome I"/>
</dbReference>
<organism evidence="3 4">
    <name type="scientific">Akkermansia glycaniphila</name>
    <dbReference type="NCBI Taxonomy" id="1679444"/>
    <lineage>
        <taxon>Bacteria</taxon>
        <taxon>Pseudomonadati</taxon>
        <taxon>Verrucomicrobiota</taxon>
        <taxon>Verrucomicrobiia</taxon>
        <taxon>Verrucomicrobiales</taxon>
        <taxon>Akkermansiaceae</taxon>
        <taxon>Akkermansia</taxon>
    </lineage>
</organism>
<feature type="transmembrane region" description="Helical" evidence="1">
    <location>
        <begin position="20"/>
        <end position="46"/>
    </location>
</feature>
<dbReference type="AlphaFoldDB" id="A0A1H6MGK9"/>
<feature type="transmembrane region" description="Helical" evidence="1">
    <location>
        <begin position="126"/>
        <end position="146"/>
    </location>
</feature>
<proteinExistence type="predicted"/>
<keyword evidence="4" id="KW-1185">Reference proteome</keyword>
<reference evidence="4" key="1">
    <citation type="submission" date="2016-09" db="EMBL/GenBank/DDBJ databases">
        <authorList>
            <person name="Koehorst J."/>
        </authorList>
    </citation>
    <scope>NUCLEOTIDE SEQUENCE [LARGE SCALE GENOMIC DNA]</scope>
</reference>
<dbReference type="EMBL" id="LT629973">
    <property type="protein sequence ID" value="SEI00726.1"/>
    <property type="molecule type" value="Genomic_DNA"/>
</dbReference>
<evidence type="ECO:0000256" key="1">
    <source>
        <dbReference type="SAM" id="Phobius"/>
    </source>
</evidence>
<protein>
    <recommendedName>
        <fullName evidence="2">DUF3592 domain-containing protein</fullName>
    </recommendedName>
</protein>
<gene>
    <name evidence="3" type="ORF">PYTT_2509</name>
</gene>
<keyword evidence="1" id="KW-0472">Membrane</keyword>
<dbReference type="InterPro" id="IPR021994">
    <property type="entry name" value="DUF3592"/>
</dbReference>
<dbReference type="Pfam" id="PF12158">
    <property type="entry name" value="DUF3592"/>
    <property type="match status" value="1"/>
</dbReference>
<evidence type="ECO:0000313" key="3">
    <source>
        <dbReference type="EMBL" id="SEI00726.1"/>
    </source>
</evidence>
<sequence length="270" mass="30297">MSRARQKRTEQPAKTSLGRVLLAGALSLVALIVAGALTVGQCLMYGNSSWKEVPARIVECKEGNVKKPCRVVCRYEVDGQWYETATLGLGESGKDLYNRVSASRSMAVYVHPDDPSRAVMSRGVHWTYWLPPGVILLMGVWGMMHTGKRWNAYKKRELEGGFAKANRHYLFRAEPRRCMWKRLGTMEASLEALKAGKVDGIVVEDENHAGDGFTIQYLEDGMFYLSVEKDVDGEATVISPNVSLEEIRSFCREYEAGKPLRDLIRGWDEA</sequence>
<accession>A0A1H6MGK9</accession>
<keyword evidence="1" id="KW-0812">Transmembrane</keyword>
<evidence type="ECO:0000313" key="4">
    <source>
        <dbReference type="Proteomes" id="UP000176204"/>
    </source>
</evidence>